<gene>
    <name evidence="1" type="ORF">MPNT_340008</name>
</gene>
<protein>
    <submittedName>
        <fullName evidence="1">Uncharacterized protein</fullName>
    </submittedName>
</protein>
<dbReference type="AlphaFoldDB" id="A0A8J2BPT6"/>
<name>A0A8J2BPT6_9BACT</name>
<dbReference type="Proteomes" id="UP000663859">
    <property type="component" value="Unassembled WGS sequence"/>
</dbReference>
<accession>A0A8J2BPT6</accession>
<organism evidence="1 2">
    <name type="scientific">Candidatus Methylacidithermus pantelleriae</name>
    <dbReference type="NCBI Taxonomy" id="2744239"/>
    <lineage>
        <taxon>Bacteria</taxon>
        <taxon>Pseudomonadati</taxon>
        <taxon>Verrucomicrobiota</taxon>
        <taxon>Methylacidiphilae</taxon>
        <taxon>Methylacidiphilales</taxon>
        <taxon>Methylacidiphilaceae</taxon>
        <taxon>Candidatus Methylacidithermus</taxon>
    </lineage>
</organism>
<sequence>MELFPKCFVLVRPNSELSIQGLVSETIGQGKYDGANLELRRG</sequence>
<proteinExistence type="predicted"/>
<keyword evidence="2" id="KW-1185">Reference proteome</keyword>
<comment type="caution">
    <text evidence="1">The sequence shown here is derived from an EMBL/GenBank/DDBJ whole genome shotgun (WGS) entry which is preliminary data.</text>
</comment>
<reference evidence="1" key="1">
    <citation type="submission" date="2021-02" db="EMBL/GenBank/DDBJ databases">
        <authorList>
            <person name="Cremers G."/>
            <person name="Picone N."/>
        </authorList>
    </citation>
    <scope>NUCLEOTIDE SEQUENCE</scope>
    <source>
        <strain evidence="1">PQ17</strain>
    </source>
</reference>
<evidence type="ECO:0000313" key="1">
    <source>
        <dbReference type="EMBL" id="CAF0700221.1"/>
    </source>
</evidence>
<dbReference type="EMBL" id="CAJNOB010000028">
    <property type="protein sequence ID" value="CAF0700221.1"/>
    <property type="molecule type" value="Genomic_DNA"/>
</dbReference>
<evidence type="ECO:0000313" key="2">
    <source>
        <dbReference type="Proteomes" id="UP000663859"/>
    </source>
</evidence>